<evidence type="ECO:0000259" key="6">
    <source>
        <dbReference type="SMART" id="SM00842"/>
    </source>
</evidence>
<evidence type="ECO:0000256" key="5">
    <source>
        <dbReference type="HAMAP-Rule" id="MF_02033"/>
    </source>
</evidence>
<organism evidence="7 8">
    <name type="scientific">Campylobacter fetus subsp. testudinum</name>
    <dbReference type="NCBI Taxonomy" id="1507806"/>
    <lineage>
        <taxon>Bacteria</taxon>
        <taxon>Pseudomonadati</taxon>
        <taxon>Campylobacterota</taxon>
        <taxon>Epsilonproteobacteria</taxon>
        <taxon>Campylobacterales</taxon>
        <taxon>Campylobacteraceae</taxon>
        <taxon>Campylobacter</taxon>
    </lineage>
</organism>
<dbReference type="PANTHER" id="PTHR32432:SF4">
    <property type="entry name" value="CELL DIVISION PROTEIN FTSA"/>
    <property type="match status" value="1"/>
</dbReference>
<dbReference type="Pfam" id="PF14450">
    <property type="entry name" value="FtsA"/>
    <property type="match status" value="1"/>
</dbReference>
<evidence type="ECO:0000256" key="1">
    <source>
        <dbReference type="ARBA" id="ARBA00022475"/>
    </source>
</evidence>
<evidence type="ECO:0000313" key="7">
    <source>
        <dbReference type="EMBL" id="OCR90308.1"/>
    </source>
</evidence>
<protein>
    <recommendedName>
        <fullName evidence="5">Cell division protein FtsA</fullName>
    </recommendedName>
</protein>
<dbReference type="InterPro" id="IPR043129">
    <property type="entry name" value="ATPase_NBD"/>
</dbReference>
<sequence>MGTKILGIDIGSTQICAIMAECENSSTRSDNAIKVIGMGSVKSQGLKKGSITNIELASNSIKAVVNDVMRIAGTKFDKVIVSISGKDAKNIDCKDVINIPEREVNIKQIERAISSAEYKVKIPHDYEIIHTLPYNFKIDEQDNIEDPLGMNGTRLEVQAHIIVVQKSAVMNLRKAIEKAGLKADNIVLSGYASAIATLNEDEKALGAVLIDMGGASCNMVVHSGNSIRYNEFLGVGSSNITIDLSTILHTPPTVAEDIKVKYGTLKNQGNELIVLPDLGDENSSHEVDISVITKVIYMRVEETLMILAKMLSESNYKDLAGAGVVLTGGMTKLDGLRELASAVFDSMPVRIARPREFESSIDVFKDPANSCAIGLCLYGAGYFTPYEIDSERKLRYKDEPIIKNRGLISVKEMDEKRDQVLHSDTKDKFDKDYEIYEGIEDEISINTQNNNLKGIDLKIENDDSIKNDVGAKRIDMADGINPFSKFINYLKNLF</sequence>
<dbReference type="KEGG" id="cfp:CR44_02930"/>
<dbReference type="GO" id="GO:0009898">
    <property type="term" value="C:cytoplasmic side of plasma membrane"/>
    <property type="evidence" value="ECO:0007669"/>
    <property type="project" value="UniProtKB-UniRule"/>
</dbReference>
<comment type="subunit">
    <text evidence="5">Self-interacts. Interacts with FtsZ.</text>
</comment>
<dbReference type="Pfam" id="PF02491">
    <property type="entry name" value="SHS2_FTSA"/>
    <property type="match status" value="1"/>
</dbReference>
<keyword evidence="2 5" id="KW-0132">Cell division</keyword>
<gene>
    <name evidence="5" type="primary">ftsA</name>
    <name evidence="7" type="ORF">CFT12S02225_07170</name>
</gene>
<dbReference type="GO" id="GO:0043093">
    <property type="term" value="P:FtsZ-dependent cytokinesis"/>
    <property type="evidence" value="ECO:0007669"/>
    <property type="project" value="UniProtKB-UniRule"/>
</dbReference>
<dbReference type="AlphaFoldDB" id="A0AAX0H9T0"/>
<accession>A0AAX0H9T0</accession>
<keyword evidence="4 5" id="KW-0131">Cell cycle</keyword>
<keyword evidence="3 5" id="KW-0472">Membrane</keyword>
<dbReference type="EMBL" id="LFLK01000007">
    <property type="protein sequence ID" value="OCR90308.1"/>
    <property type="molecule type" value="Genomic_DNA"/>
</dbReference>
<reference evidence="7 8" key="1">
    <citation type="journal article" date="2016" name="Genome Biol. Evol.">
        <title>Comparative Genomics of Campylobacter fetus from Reptiles and Mammals Reveals Divergent Evolution in Host-Associated Lineages.</title>
        <authorList>
            <person name="Gilbert M.J."/>
            <person name="Miller W.G."/>
            <person name="Yee E."/>
            <person name="Zomer A.L."/>
            <person name="van der Graaf-van Bloois L."/>
            <person name="Fitzgerald C."/>
            <person name="Forbes K.J."/>
            <person name="Meric G."/>
            <person name="Sheppard S.K."/>
            <person name="Wagenaar J.A."/>
            <person name="Duim B."/>
        </authorList>
    </citation>
    <scope>NUCLEOTIDE SEQUENCE [LARGE SCALE GENOMIC DNA]</scope>
    <source>
        <strain evidence="7 8">12S02225-3</strain>
    </source>
</reference>
<dbReference type="Gene3D" id="3.30.1490.110">
    <property type="match status" value="1"/>
</dbReference>
<dbReference type="SMART" id="SM00842">
    <property type="entry name" value="FtsA"/>
    <property type="match status" value="1"/>
</dbReference>
<comment type="function">
    <text evidence="5">Cell division protein that is involved in the assembly of the Z ring. May serve as a membrane anchor for the Z ring.</text>
</comment>
<dbReference type="PANTHER" id="PTHR32432">
    <property type="entry name" value="CELL DIVISION PROTEIN FTSA-RELATED"/>
    <property type="match status" value="1"/>
</dbReference>
<dbReference type="GO" id="GO:0032153">
    <property type="term" value="C:cell division site"/>
    <property type="evidence" value="ECO:0007669"/>
    <property type="project" value="UniProtKB-UniRule"/>
</dbReference>
<dbReference type="Proteomes" id="UP000093100">
    <property type="component" value="Unassembled WGS sequence"/>
</dbReference>
<evidence type="ECO:0000256" key="2">
    <source>
        <dbReference type="ARBA" id="ARBA00022618"/>
    </source>
</evidence>
<proteinExistence type="inferred from homology"/>
<dbReference type="HAMAP" id="MF_02033">
    <property type="entry name" value="FtsA"/>
    <property type="match status" value="1"/>
</dbReference>
<evidence type="ECO:0000313" key="8">
    <source>
        <dbReference type="Proteomes" id="UP000093100"/>
    </source>
</evidence>
<comment type="similarity">
    <text evidence="5">Belongs to the FtsA/MreB family.</text>
</comment>
<dbReference type="InterPro" id="IPR003494">
    <property type="entry name" value="SHS2_FtsA"/>
</dbReference>
<feature type="domain" description="SHS2" evidence="6">
    <location>
        <begin position="5"/>
        <end position="197"/>
    </location>
</feature>
<dbReference type="InterPro" id="IPR020823">
    <property type="entry name" value="Cell_div_FtsA"/>
</dbReference>
<dbReference type="CDD" id="cd24048">
    <property type="entry name" value="ASKHA_NBD_FtsA"/>
    <property type="match status" value="1"/>
</dbReference>
<comment type="subcellular location">
    <subcellularLocation>
        <location evidence="5">Cell membrane</location>
        <topology evidence="5">Peripheral membrane protein</topology>
        <orientation evidence="5">Cytoplasmic side</orientation>
    </subcellularLocation>
    <text evidence="5">Localizes to the Z ring in an FtsZ-dependent manner. Targeted to the membrane through a conserved C-terminal amphipathic helix.</text>
</comment>
<evidence type="ECO:0000256" key="4">
    <source>
        <dbReference type="ARBA" id="ARBA00023306"/>
    </source>
</evidence>
<dbReference type="Gene3D" id="3.30.420.40">
    <property type="match status" value="1"/>
</dbReference>
<comment type="caution">
    <text evidence="7">The sequence shown here is derived from an EMBL/GenBank/DDBJ whole genome shotgun (WGS) entry which is preliminary data.</text>
</comment>
<dbReference type="SUPFAM" id="SSF53067">
    <property type="entry name" value="Actin-like ATPase domain"/>
    <property type="match status" value="2"/>
</dbReference>
<evidence type="ECO:0000256" key="3">
    <source>
        <dbReference type="ARBA" id="ARBA00023136"/>
    </source>
</evidence>
<dbReference type="RefSeq" id="WP_023384693.1">
    <property type="nucleotide sequence ID" value="NZ_CP009226.1"/>
</dbReference>
<keyword evidence="1 5" id="KW-1003">Cell membrane</keyword>
<dbReference type="NCBIfam" id="TIGR01174">
    <property type="entry name" value="ftsA"/>
    <property type="match status" value="1"/>
</dbReference>
<dbReference type="InterPro" id="IPR050696">
    <property type="entry name" value="FtsA/MreB"/>
</dbReference>
<name>A0AAX0H9T0_CAMFE</name>